<feature type="active site" description="Acyl-ester intermediate" evidence="4">
    <location>
        <position position="187"/>
    </location>
</feature>
<dbReference type="Proteomes" id="UP000799776">
    <property type="component" value="Unassembled WGS sequence"/>
</dbReference>
<name>A0A9P4LXD2_9PEZI</name>
<dbReference type="OrthoDB" id="408631at2759"/>
<protein>
    <recommendedName>
        <fullName evidence="5">Carboxylic ester hydrolase</fullName>
        <ecNumber evidence="5">3.1.1.-</ecNumber>
    </recommendedName>
</protein>
<evidence type="ECO:0000256" key="4">
    <source>
        <dbReference type="PIRSR" id="PIRSR600997-1"/>
    </source>
</evidence>
<dbReference type="InterPro" id="IPR002018">
    <property type="entry name" value="CarbesteraseB"/>
</dbReference>
<keyword evidence="8" id="KW-1185">Reference proteome</keyword>
<evidence type="ECO:0000256" key="3">
    <source>
        <dbReference type="ARBA" id="ARBA00023157"/>
    </source>
</evidence>
<organism evidence="7 8">
    <name type="scientific">Saccharata proteae CBS 121410</name>
    <dbReference type="NCBI Taxonomy" id="1314787"/>
    <lineage>
        <taxon>Eukaryota</taxon>
        <taxon>Fungi</taxon>
        <taxon>Dikarya</taxon>
        <taxon>Ascomycota</taxon>
        <taxon>Pezizomycotina</taxon>
        <taxon>Dothideomycetes</taxon>
        <taxon>Dothideomycetes incertae sedis</taxon>
        <taxon>Botryosphaeriales</taxon>
        <taxon>Saccharataceae</taxon>
        <taxon>Saccharata</taxon>
    </lineage>
</organism>
<dbReference type="InterPro" id="IPR000997">
    <property type="entry name" value="Cholinesterase"/>
</dbReference>
<dbReference type="Pfam" id="PF00135">
    <property type="entry name" value="COesterase"/>
    <property type="match status" value="1"/>
</dbReference>
<dbReference type="Gene3D" id="3.40.50.1820">
    <property type="entry name" value="alpha/beta hydrolase"/>
    <property type="match status" value="1"/>
</dbReference>
<dbReference type="EMBL" id="ML978727">
    <property type="protein sequence ID" value="KAF2085966.1"/>
    <property type="molecule type" value="Genomic_DNA"/>
</dbReference>
<dbReference type="InterPro" id="IPR029058">
    <property type="entry name" value="AB_hydrolase_fold"/>
</dbReference>
<comment type="caution">
    <text evidence="7">The sequence shown here is derived from an EMBL/GenBank/DDBJ whole genome shotgun (WGS) entry which is preliminary data.</text>
</comment>
<dbReference type="PANTHER" id="PTHR43918">
    <property type="entry name" value="ACETYLCHOLINESTERASE"/>
    <property type="match status" value="1"/>
</dbReference>
<dbReference type="SUPFAM" id="SSF53474">
    <property type="entry name" value="alpha/beta-Hydrolases"/>
    <property type="match status" value="1"/>
</dbReference>
<feature type="active site" description="Charge relay system" evidence="4">
    <location>
        <position position="400"/>
    </location>
</feature>
<dbReference type="InterPro" id="IPR019819">
    <property type="entry name" value="Carboxylesterase_B_CS"/>
</dbReference>
<dbReference type="PROSITE" id="PS00122">
    <property type="entry name" value="CARBOXYLESTERASE_B_1"/>
    <property type="match status" value="1"/>
</dbReference>
<feature type="domain" description="Carboxylesterase type B" evidence="6">
    <location>
        <begin position="1"/>
        <end position="437"/>
    </location>
</feature>
<evidence type="ECO:0000313" key="7">
    <source>
        <dbReference type="EMBL" id="KAF2085966.1"/>
    </source>
</evidence>
<accession>A0A9P4LXD2</accession>
<proteinExistence type="inferred from homology"/>
<sequence>PSVTIADGVVIGTATSTANVTVNKFLGIPYAAAPTGSLRFAPPQPAKSWTSPLNATAYGHACMQQSSSSTLLATESEDCLYLNVLAPSTAKPSSNLTVLVWIHGGALESGSAAIAYYDGTSFVANQDIVFVSINYRLNAFGFSNAAELPLTKRNAGFYDQRLALQWVQDNIAAFGGDPEKVTVFGESSGSTSVSRLVNTMPVDPPFRAAIMESGVYEEAWVGQTLNEVSGPAAWTALASSFNCTNTTSPLTCMRSVDATSIKTVVNDNSWRFTPTNDNITQLLEPKAALRAGAIAKVPVMMGQNTNEGTLFTAETTFADFIDAYPILTPYKDQLEAAYPVGSPGISNEFYMNAAIVTDAEFTCPISLTSLMTASLGIPVWRYYFNTTFPNTAISGFGVYHTAEIPLVFGTYSDLLATEDEMALSSYMQTAWASFAKDPVAGPGWPRVSAGRSGHGSGNVSYAVGVLGGPENTDGLFVTGNGTVDRSCGIYTGI</sequence>
<dbReference type="InterPro" id="IPR019826">
    <property type="entry name" value="Carboxylesterase_B_AS"/>
</dbReference>
<evidence type="ECO:0000256" key="2">
    <source>
        <dbReference type="ARBA" id="ARBA00022801"/>
    </source>
</evidence>
<dbReference type="PROSITE" id="PS00941">
    <property type="entry name" value="CARBOXYLESTERASE_B_2"/>
    <property type="match status" value="1"/>
</dbReference>
<evidence type="ECO:0000313" key="8">
    <source>
        <dbReference type="Proteomes" id="UP000799776"/>
    </source>
</evidence>
<dbReference type="GO" id="GO:0004104">
    <property type="term" value="F:cholinesterase activity"/>
    <property type="evidence" value="ECO:0007669"/>
    <property type="project" value="InterPro"/>
</dbReference>
<dbReference type="AlphaFoldDB" id="A0A9P4LXD2"/>
<keyword evidence="2 5" id="KW-0378">Hydrolase</keyword>
<evidence type="ECO:0000259" key="6">
    <source>
        <dbReference type="Pfam" id="PF00135"/>
    </source>
</evidence>
<reference evidence="7" key="1">
    <citation type="journal article" date="2020" name="Stud. Mycol.">
        <title>101 Dothideomycetes genomes: a test case for predicting lifestyles and emergence of pathogens.</title>
        <authorList>
            <person name="Haridas S."/>
            <person name="Albert R."/>
            <person name="Binder M."/>
            <person name="Bloem J."/>
            <person name="Labutti K."/>
            <person name="Salamov A."/>
            <person name="Andreopoulos B."/>
            <person name="Baker S."/>
            <person name="Barry K."/>
            <person name="Bills G."/>
            <person name="Bluhm B."/>
            <person name="Cannon C."/>
            <person name="Castanera R."/>
            <person name="Culley D."/>
            <person name="Daum C."/>
            <person name="Ezra D."/>
            <person name="Gonzalez J."/>
            <person name="Henrissat B."/>
            <person name="Kuo A."/>
            <person name="Liang C."/>
            <person name="Lipzen A."/>
            <person name="Lutzoni F."/>
            <person name="Magnuson J."/>
            <person name="Mondo S."/>
            <person name="Nolan M."/>
            <person name="Ohm R."/>
            <person name="Pangilinan J."/>
            <person name="Park H.-J."/>
            <person name="Ramirez L."/>
            <person name="Alfaro M."/>
            <person name="Sun H."/>
            <person name="Tritt A."/>
            <person name="Yoshinaga Y."/>
            <person name="Zwiers L.-H."/>
            <person name="Turgeon B."/>
            <person name="Goodwin S."/>
            <person name="Spatafora J."/>
            <person name="Crous P."/>
            <person name="Grigoriev I."/>
        </authorList>
    </citation>
    <scope>NUCLEOTIDE SEQUENCE</scope>
    <source>
        <strain evidence="7">CBS 121410</strain>
    </source>
</reference>
<feature type="non-terminal residue" evidence="7">
    <location>
        <position position="493"/>
    </location>
</feature>
<dbReference type="PRINTS" id="PR00878">
    <property type="entry name" value="CHOLNESTRASE"/>
</dbReference>
<dbReference type="EC" id="3.1.1.-" evidence="5"/>
<comment type="similarity">
    <text evidence="1 5">Belongs to the type-B carboxylesterase/lipase family.</text>
</comment>
<dbReference type="PANTHER" id="PTHR43918:SF4">
    <property type="entry name" value="CARBOXYLIC ESTER HYDROLASE"/>
    <property type="match status" value="1"/>
</dbReference>
<gene>
    <name evidence="7" type="ORF">K490DRAFT_23269</name>
</gene>
<evidence type="ECO:0000256" key="5">
    <source>
        <dbReference type="RuleBase" id="RU361235"/>
    </source>
</evidence>
<feature type="active site" description="Charge relay system" evidence="4">
    <location>
        <position position="307"/>
    </location>
</feature>
<keyword evidence="3" id="KW-1015">Disulfide bond</keyword>
<dbReference type="InterPro" id="IPR050654">
    <property type="entry name" value="AChE-related_enzymes"/>
</dbReference>
<evidence type="ECO:0000256" key="1">
    <source>
        <dbReference type="ARBA" id="ARBA00005964"/>
    </source>
</evidence>
<feature type="non-terminal residue" evidence="7">
    <location>
        <position position="1"/>
    </location>
</feature>